<sequence>MFDYLEEHRSTSTEDVTMTSTLLDEALEAHGGLQRWQSAAEIHSRVRSGGLLVRTRVPGNRFEDYRITVDVQEPRTVIDPFPVDGQRGVFDNGTVRIESHDGHVISSRANPRPAFFGRSGLRRNFRWDPLDSVYFAGYAMWNYLTTPYLLTRDGVEVDEAGTWREGGETWRRLNATFPAHIHTHSPRQSFYFDAGGRLRRHDYVAEVVGHWARAAHYCTEPVDAGGLVFQTRRRVYPIGPAIARCLLRPWCRCSCPTCGSIPDSFAVVAAFSLSTAPPDGKPISLMPARHRVQAL</sequence>
<comment type="caution">
    <text evidence="1">The sequence shown here is derived from an EMBL/GenBank/DDBJ whole genome shotgun (WGS) entry which is preliminary data.</text>
</comment>
<reference evidence="1 2" key="1">
    <citation type="submission" date="2017-02" db="EMBL/GenBank/DDBJ databases">
        <title>Complete genome sequences of Mycobacterium kansasii strains isolated from rhesus macaques.</title>
        <authorList>
            <person name="Panda A."/>
            <person name="Nagaraj S."/>
            <person name="Zhao X."/>
            <person name="Tettelin H."/>
            <person name="Detolla L.J."/>
        </authorList>
    </citation>
    <scope>NUCLEOTIDE SEQUENCE [LARGE SCALE GENOMIC DNA]</scope>
    <source>
        <strain evidence="1 2">11-3813</strain>
    </source>
</reference>
<dbReference type="Proteomes" id="UP000189229">
    <property type="component" value="Unassembled WGS sequence"/>
</dbReference>
<accession>A0A1V3X4D9</accession>
<dbReference type="EMBL" id="MVBM01000004">
    <property type="protein sequence ID" value="OOK73361.1"/>
    <property type="molecule type" value="Genomic_DNA"/>
</dbReference>
<evidence type="ECO:0000313" key="1">
    <source>
        <dbReference type="EMBL" id="OOK73361.1"/>
    </source>
</evidence>
<gene>
    <name evidence="1" type="ORF">BZL30_5211</name>
</gene>
<organism evidence="1 2">
    <name type="scientific">Mycobacterium kansasii</name>
    <dbReference type="NCBI Taxonomy" id="1768"/>
    <lineage>
        <taxon>Bacteria</taxon>
        <taxon>Bacillati</taxon>
        <taxon>Actinomycetota</taxon>
        <taxon>Actinomycetes</taxon>
        <taxon>Mycobacteriales</taxon>
        <taxon>Mycobacteriaceae</taxon>
        <taxon>Mycobacterium</taxon>
    </lineage>
</organism>
<dbReference type="AlphaFoldDB" id="A0A1V3X4D9"/>
<protein>
    <submittedName>
        <fullName evidence="1">Uncharacterized protein</fullName>
    </submittedName>
</protein>
<evidence type="ECO:0000313" key="2">
    <source>
        <dbReference type="Proteomes" id="UP000189229"/>
    </source>
</evidence>
<proteinExistence type="predicted"/>
<name>A0A1V3X4D9_MYCKA</name>